<proteinExistence type="predicted"/>
<dbReference type="AlphaFoldDB" id="A0A7K1SUH8"/>
<dbReference type="InterPro" id="IPR026444">
    <property type="entry name" value="Secre_tail"/>
</dbReference>
<organism evidence="3 4">
    <name type="scientific">Mucilaginibacter arboris</name>
    <dbReference type="NCBI Taxonomy" id="2682090"/>
    <lineage>
        <taxon>Bacteria</taxon>
        <taxon>Pseudomonadati</taxon>
        <taxon>Bacteroidota</taxon>
        <taxon>Sphingobacteriia</taxon>
        <taxon>Sphingobacteriales</taxon>
        <taxon>Sphingobacteriaceae</taxon>
        <taxon>Mucilaginibacter</taxon>
    </lineage>
</organism>
<keyword evidence="1" id="KW-1133">Transmembrane helix</keyword>
<feature type="domain" description="Secretion system C-terminal sorting" evidence="2">
    <location>
        <begin position="91"/>
        <end position="169"/>
    </location>
</feature>
<name>A0A7K1SUH8_9SPHI</name>
<keyword evidence="1" id="KW-0812">Transmembrane</keyword>
<evidence type="ECO:0000313" key="4">
    <source>
        <dbReference type="Proteomes" id="UP000462014"/>
    </source>
</evidence>
<gene>
    <name evidence="3" type="ORF">GO621_05265</name>
</gene>
<dbReference type="Pfam" id="PF18962">
    <property type="entry name" value="Por_Secre_tail"/>
    <property type="match status" value="1"/>
</dbReference>
<keyword evidence="4" id="KW-1185">Reference proteome</keyword>
<reference evidence="3 4" key="1">
    <citation type="submission" date="2019-12" db="EMBL/GenBank/DDBJ databases">
        <title>Mucilaginibacter sp. HMF7410 genome sequencing and assembly.</title>
        <authorList>
            <person name="Kang H."/>
            <person name="Cha I."/>
            <person name="Kim H."/>
            <person name="Joh K."/>
        </authorList>
    </citation>
    <scope>NUCLEOTIDE SEQUENCE [LARGE SCALE GENOMIC DNA]</scope>
    <source>
        <strain evidence="3 4">HMF7410</strain>
    </source>
</reference>
<feature type="transmembrane region" description="Helical" evidence="1">
    <location>
        <begin position="6"/>
        <end position="25"/>
    </location>
</feature>
<evidence type="ECO:0000256" key="1">
    <source>
        <dbReference type="SAM" id="Phobius"/>
    </source>
</evidence>
<accession>A0A7K1SUH8</accession>
<sequence length="170" mass="19216">MKQIYSIFYTLLVLLSATLLMGFVLKKNVSVKAGFDSIPSRFQLKAERVSYLKNGLKAIIPAVKPVQNQVNTPKQNPVRIENEKLLTDVSIFPNPITDKLYLTYNVRKNTTVSIKIMDVLGNEVITLMSQRVEAGEQKNTFQLSNRLSSGFYFVRMIVGTESVIKRISVL</sequence>
<dbReference type="EMBL" id="WPIK01000004">
    <property type="protein sequence ID" value="MVN20944.1"/>
    <property type="molecule type" value="Genomic_DNA"/>
</dbReference>
<protein>
    <submittedName>
        <fullName evidence="3">T9SS type A sorting domain-containing protein</fullName>
    </submittedName>
</protein>
<dbReference type="RefSeq" id="WP_157564880.1">
    <property type="nucleotide sequence ID" value="NZ_WPIK01000004.1"/>
</dbReference>
<evidence type="ECO:0000259" key="2">
    <source>
        <dbReference type="Pfam" id="PF18962"/>
    </source>
</evidence>
<dbReference type="NCBIfam" id="TIGR04183">
    <property type="entry name" value="Por_Secre_tail"/>
    <property type="match status" value="1"/>
</dbReference>
<evidence type="ECO:0000313" key="3">
    <source>
        <dbReference type="EMBL" id="MVN20944.1"/>
    </source>
</evidence>
<comment type="caution">
    <text evidence="3">The sequence shown here is derived from an EMBL/GenBank/DDBJ whole genome shotgun (WGS) entry which is preliminary data.</text>
</comment>
<keyword evidence="1" id="KW-0472">Membrane</keyword>
<dbReference type="Proteomes" id="UP000462014">
    <property type="component" value="Unassembled WGS sequence"/>
</dbReference>